<evidence type="ECO:0000259" key="5">
    <source>
        <dbReference type="Pfam" id="PF04542"/>
    </source>
</evidence>
<dbReference type="Gene3D" id="1.10.10.10">
    <property type="entry name" value="Winged helix-like DNA-binding domain superfamily/Winged helix DNA-binding domain"/>
    <property type="match status" value="1"/>
</dbReference>
<dbReference type="InterPro" id="IPR013249">
    <property type="entry name" value="RNA_pol_sigma70_r4_t2"/>
</dbReference>
<keyword evidence="8" id="KW-1185">Reference proteome</keyword>
<dbReference type="InterPro" id="IPR036388">
    <property type="entry name" value="WH-like_DNA-bd_sf"/>
</dbReference>
<dbReference type="InterPro" id="IPR013324">
    <property type="entry name" value="RNA_pol_sigma_r3/r4-like"/>
</dbReference>
<keyword evidence="4" id="KW-0804">Transcription</keyword>
<keyword evidence="2" id="KW-0805">Transcription regulation</keyword>
<dbReference type="Gene3D" id="1.10.1740.10">
    <property type="match status" value="1"/>
</dbReference>
<dbReference type="CDD" id="cd06171">
    <property type="entry name" value="Sigma70_r4"/>
    <property type="match status" value="1"/>
</dbReference>
<evidence type="ECO:0000256" key="1">
    <source>
        <dbReference type="ARBA" id="ARBA00010641"/>
    </source>
</evidence>
<evidence type="ECO:0000256" key="3">
    <source>
        <dbReference type="ARBA" id="ARBA00023082"/>
    </source>
</evidence>
<dbReference type="PANTHER" id="PTHR43133">
    <property type="entry name" value="RNA POLYMERASE ECF-TYPE SIGMA FACTO"/>
    <property type="match status" value="1"/>
</dbReference>
<dbReference type="InterPro" id="IPR014284">
    <property type="entry name" value="RNA_pol_sigma-70_dom"/>
</dbReference>
<gene>
    <name evidence="7" type="ORF">EFL26_00265</name>
</gene>
<name>A0A3N0GZ97_9ACTN</name>
<accession>A0A3N0GZ97</accession>
<proteinExistence type="inferred from homology"/>
<keyword evidence="3" id="KW-0731">Sigma factor</keyword>
<dbReference type="GO" id="GO:0006352">
    <property type="term" value="P:DNA-templated transcription initiation"/>
    <property type="evidence" value="ECO:0007669"/>
    <property type="project" value="InterPro"/>
</dbReference>
<dbReference type="PANTHER" id="PTHR43133:SF25">
    <property type="entry name" value="RNA POLYMERASE SIGMA FACTOR RFAY-RELATED"/>
    <property type="match status" value="1"/>
</dbReference>
<evidence type="ECO:0000313" key="7">
    <source>
        <dbReference type="EMBL" id="RNM17741.1"/>
    </source>
</evidence>
<feature type="domain" description="RNA polymerase sigma-70 region 2" evidence="5">
    <location>
        <begin position="53"/>
        <end position="117"/>
    </location>
</feature>
<dbReference type="InterPro" id="IPR007627">
    <property type="entry name" value="RNA_pol_sigma70_r2"/>
</dbReference>
<dbReference type="Pfam" id="PF04542">
    <property type="entry name" value="Sigma70_r2"/>
    <property type="match status" value="1"/>
</dbReference>
<reference evidence="7 8" key="1">
    <citation type="submission" date="2018-11" db="EMBL/GenBank/DDBJ databases">
        <authorList>
            <person name="Li F."/>
        </authorList>
    </citation>
    <scope>NUCLEOTIDE SEQUENCE [LARGE SCALE GENOMIC DNA]</scope>
    <source>
        <strain evidence="7 8">Gsoil 818</strain>
    </source>
</reference>
<evidence type="ECO:0000256" key="4">
    <source>
        <dbReference type="ARBA" id="ARBA00023163"/>
    </source>
</evidence>
<evidence type="ECO:0000259" key="6">
    <source>
        <dbReference type="Pfam" id="PF08281"/>
    </source>
</evidence>
<sequence>MTCWPCPQNVEPPVNRRGARWQEPVVNPDAAELTDGEVIARSLRTPEAFATVFDRHYAAVHSYAARRAGPDAADDVLADVFLAAFSHRKRFDSSTGSALPWLYGIAGNVLKRRWRTLASTDRMTRSAASMVVSASDSHESEVAARLDSAADWLVVRTLLDELGDGDREALLLYAWEELSYVEIAVAMDIPVGTVRSRINRARSRLRALLETNTEVAR</sequence>
<dbReference type="AlphaFoldDB" id="A0A3N0GZ97"/>
<dbReference type="SUPFAM" id="SSF88659">
    <property type="entry name" value="Sigma3 and sigma4 domains of RNA polymerase sigma factors"/>
    <property type="match status" value="1"/>
</dbReference>
<dbReference type="EMBL" id="RJSF01000002">
    <property type="protein sequence ID" value="RNM17741.1"/>
    <property type="molecule type" value="Genomic_DNA"/>
</dbReference>
<dbReference type="Proteomes" id="UP000279994">
    <property type="component" value="Unassembled WGS sequence"/>
</dbReference>
<dbReference type="OrthoDB" id="5518337at2"/>
<protein>
    <submittedName>
        <fullName evidence="7">RNA polymerase sigma factor</fullName>
    </submittedName>
</protein>
<dbReference type="GO" id="GO:0003677">
    <property type="term" value="F:DNA binding"/>
    <property type="evidence" value="ECO:0007669"/>
    <property type="project" value="InterPro"/>
</dbReference>
<dbReference type="GO" id="GO:0016987">
    <property type="term" value="F:sigma factor activity"/>
    <property type="evidence" value="ECO:0007669"/>
    <property type="project" value="UniProtKB-KW"/>
</dbReference>
<dbReference type="Pfam" id="PF08281">
    <property type="entry name" value="Sigma70_r4_2"/>
    <property type="match status" value="1"/>
</dbReference>
<feature type="domain" description="RNA polymerase sigma factor 70 region 4 type 2" evidence="6">
    <location>
        <begin position="155"/>
        <end position="205"/>
    </location>
</feature>
<evidence type="ECO:0000256" key="2">
    <source>
        <dbReference type="ARBA" id="ARBA00023015"/>
    </source>
</evidence>
<organism evidence="7 8">
    <name type="scientific">Nocardioides pocheonensis</name>
    <dbReference type="NCBI Taxonomy" id="661485"/>
    <lineage>
        <taxon>Bacteria</taxon>
        <taxon>Bacillati</taxon>
        <taxon>Actinomycetota</taxon>
        <taxon>Actinomycetes</taxon>
        <taxon>Propionibacteriales</taxon>
        <taxon>Nocardioidaceae</taxon>
        <taxon>Nocardioides</taxon>
    </lineage>
</organism>
<evidence type="ECO:0000313" key="8">
    <source>
        <dbReference type="Proteomes" id="UP000279994"/>
    </source>
</evidence>
<dbReference type="NCBIfam" id="TIGR02937">
    <property type="entry name" value="sigma70-ECF"/>
    <property type="match status" value="1"/>
</dbReference>
<dbReference type="SUPFAM" id="SSF88946">
    <property type="entry name" value="Sigma2 domain of RNA polymerase sigma factors"/>
    <property type="match status" value="1"/>
</dbReference>
<dbReference type="InterPro" id="IPR013325">
    <property type="entry name" value="RNA_pol_sigma_r2"/>
</dbReference>
<comment type="similarity">
    <text evidence="1">Belongs to the sigma-70 factor family. ECF subfamily.</text>
</comment>
<comment type="caution">
    <text evidence="7">The sequence shown here is derived from an EMBL/GenBank/DDBJ whole genome shotgun (WGS) entry which is preliminary data.</text>
</comment>
<dbReference type="InterPro" id="IPR039425">
    <property type="entry name" value="RNA_pol_sigma-70-like"/>
</dbReference>